<keyword evidence="2" id="KW-1185">Reference proteome</keyword>
<dbReference type="KEGG" id="pcl:Pcal_0245"/>
<dbReference type="EMBL" id="CP000561">
    <property type="protein sequence ID" value="ABO07682.1"/>
    <property type="molecule type" value="Genomic_DNA"/>
</dbReference>
<organism evidence="1 2">
    <name type="scientific">Pyrobaculum calidifontis (strain DSM 21063 / JCM 11548 / VA1)</name>
    <dbReference type="NCBI Taxonomy" id="410359"/>
    <lineage>
        <taxon>Archaea</taxon>
        <taxon>Thermoproteota</taxon>
        <taxon>Thermoprotei</taxon>
        <taxon>Thermoproteales</taxon>
        <taxon>Thermoproteaceae</taxon>
        <taxon>Pyrobaculum</taxon>
    </lineage>
</organism>
<gene>
    <name evidence="1" type="ordered locus">Pcal_0245</name>
</gene>
<name>A3MSR5_PYRCJ</name>
<proteinExistence type="predicted"/>
<evidence type="ECO:0000313" key="1">
    <source>
        <dbReference type="EMBL" id="ABO07682.1"/>
    </source>
</evidence>
<dbReference type="eggNOG" id="arCOG05624">
    <property type="taxonomic scope" value="Archaea"/>
</dbReference>
<reference evidence="1" key="1">
    <citation type="submission" date="2007-02" db="EMBL/GenBank/DDBJ databases">
        <title>Complete sequence of Pyrobaculum calidifontis JCM 11548.</title>
        <authorList>
            <consortium name="US DOE Joint Genome Institute"/>
            <person name="Copeland A."/>
            <person name="Lucas S."/>
            <person name="Lapidus A."/>
            <person name="Barry K."/>
            <person name="Glavina del Rio T."/>
            <person name="Dalin E."/>
            <person name="Tice H."/>
            <person name="Pitluck S."/>
            <person name="Chain P."/>
            <person name="Malfatti S."/>
            <person name="Shin M."/>
            <person name="Vergez L."/>
            <person name="Schmutz J."/>
            <person name="Larimer F."/>
            <person name="Land M."/>
            <person name="Hauser L."/>
            <person name="Kyrpides N."/>
            <person name="Mikhailova N."/>
            <person name="Cozen A.E."/>
            <person name="Fitz-Gibbon S.T."/>
            <person name="House C.H."/>
            <person name="Saltikov C."/>
            <person name="Lowe T.M."/>
            <person name="Richardson P."/>
        </authorList>
    </citation>
    <scope>NUCLEOTIDE SEQUENCE [LARGE SCALE GENOMIC DNA]</scope>
    <source>
        <strain evidence="1">JCM 11548</strain>
    </source>
</reference>
<accession>A3MSR5</accession>
<sequence length="121" mass="13312">MTLLPILNIYIVSGGMGQTIDPRDKMRFGEDSTRLVEAGARAAAKELGIRLVVEDMRVEIGDVVAEFDGGRLRIGSLEVSVDEDQWAGFKTLLLSFLANHRRPPTEAEVKELIFAATGREP</sequence>
<evidence type="ECO:0000313" key="2">
    <source>
        <dbReference type="Proteomes" id="UP000001431"/>
    </source>
</evidence>
<protein>
    <submittedName>
        <fullName evidence="1">Uncharacterized protein</fullName>
    </submittedName>
</protein>
<dbReference type="AlphaFoldDB" id="A3MSR5"/>
<dbReference type="STRING" id="410359.Pcal_0245"/>
<dbReference type="Proteomes" id="UP000001431">
    <property type="component" value="Chromosome"/>
</dbReference>
<dbReference type="HOGENOM" id="CLU_2217147_0_0_2"/>